<dbReference type="GO" id="GO:0006629">
    <property type="term" value="P:lipid metabolic process"/>
    <property type="evidence" value="ECO:0007669"/>
    <property type="project" value="UniProtKB-KW"/>
</dbReference>
<comment type="catalytic activity">
    <reaction evidence="6">
        <text>L-lysyl-tRNA(Lys) + a 1,2-diacyl-sn-glycero-3-phospho-(1'-sn-glycerol) = a 1,2-diacyl-sn-glycero-3-phospho-1'-(3'-O-L-lysyl)-sn-glycerol + tRNA(Lys)</text>
        <dbReference type="Rhea" id="RHEA:10668"/>
        <dbReference type="Rhea" id="RHEA-COMP:9696"/>
        <dbReference type="Rhea" id="RHEA-COMP:9697"/>
        <dbReference type="ChEBI" id="CHEBI:64716"/>
        <dbReference type="ChEBI" id="CHEBI:75792"/>
        <dbReference type="ChEBI" id="CHEBI:78442"/>
        <dbReference type="ChEBI" id="CHEBI:78529"/>
        <dbReference type="EC" id="2.3.2.3"/>
    </reaction>
</comment>
<feature type="transmembrane region" description="Helical" evidence="6">
    <location>
        <begin position="235"/>
        <end position="256"/>
    </location>
</feature>
<comment type="similarity">
    <text evidence="6">Belongs to the LPG synthase family.</text>
</comment>
<keyword evidence="6" id="KW-0046">Antibiotic resistance</keyword>
<keyword evidence="6" id="KW-0443">Lipid metabolism</keyword>
<feature type="transmembrane region" description="Helical" evidence="6">
    <location>
        <begin position="207"/>
        <end position="229"/>
    </location>
</feature>
<keyword evidence="4 6" id="KW-1133">Transmembrane helix</keyword>
<name>A0A1S2M8F8_9BACI</name>
<dbReference type="NCBIfam" id="TIGR00374">
    <property type="entry name" value="flippase-like domain"/>
    <property type="match status" value="1"/>
</dbReference>
<evidence type="ECO:0000313" key="7">
    <source>
        <dbReference type="EMBL" id="OIJ20874.1"/>
    </source>
</evidence>
<dbReference type="STRING" id="472963.BKP45_07845"/>
<dbReference type="Pfam" id="PF03706">
    <property type="entry name" value="LPG_synthase_TM"/>
    <property type="match status" value="1"/>
</dbReference>
<keyword evidence="2" id="KW-1003">Cell membrane</keyword>
<dbReference type="PANTHER" id="PTHR40277:SF1">
    <property type="entry name" value="BLL5419 PROTEIN"/>
    <property type="match status" value="1"/>
</dbReference>
<keyword evidence="3 6" id="KW-0812">Transmembrane</keyword>
<sequence length="315" mass="35702">MNTEVNQPITFPKVHKPFLFRLSISLIVCSWLAYNVEWSELAYQIKHLNLLYVLLALVSVLSCILISCYKWYILCRLNGKVSFYQCFRWYYIGFFFNNFLPGSIGGDVSRVVYASKSLGSQQAVASVSVERLFAGIALIGITVTGVLTVNISASLLGQVFIFFLILSFIVVAIFLKPFEKLMIRLFKGKVIPFYQAIDQYKHNRYTLWLLLFYSILFQIFFVLVTTFLFKSMGVFVPFMAQLGFVSIISILTMIPISINGIGIREGAYVYLFALVGISETVSITVSLLFFVLVLIGTSIGGLFWLLEKEQVIQKG</sequence>
<feature type="transmembrane region" description="Helical" evidence="6">
    <location>
        <begin position="48"/>
        <end position="72"/>
    </location>
</feature>
<dbReference type="InterPro" id="IPR022791">
    <property type="entry name" value="L-PG_synthase/AglD"/>
</dbReference>
<gene>
    <name evidence="6" type="primary">mprF</name>
    <name evidence="7" type="ORF">BKP45_07845</name>
</gene>
<organism evidence="7 8">
    <name type="scientific">Anaerobacillus alkalidiazotrophicus</name>
    <dbReference type="NCBI Taxonomy" id="472963"/>
    <lineage>
        <taxon>Bacteria</taxon>
        <taxon>Bacillati</taxon>
        <taxon>Bacillota</taxon>
        <taxon>Bacilli</taxon>
        <taxon>Bacillales</taxon>
        <taxon>Bacillaceae</taxon>
        <taxon>Anaerobacillus</taxon>
    </lineage>
</organism>
<dbReference type="OrthoDB" id="5470260at2"/>
<feature type="transmembrane region" description="Helical" evidence="6">
    <location>
        <begin position="18"/>
        <end position="36"/>
    </location>
</feature>
<protein>
    <recommendedName>
        <fullName evidence="6">Phosphatidylglycerol lysyltransferase</fullName>
        <ecNumber evidence="6">2.3.2.3</ecNumber>
    </recommendedName>
    <alternativeName>
        <fullName evidence="6">Lysylphosphatidylglycerol synthase</fullName>
    </alternativeName>
</protein>
<proteinExistence type="inferred from homology"/>
<accession>A0A1S2M8F8</accession>
<dbReference type="GO" id="GO:0005886">
    <property type="term" value="C:plasma membrane"/>
    <property type="evidence" value="ECO:0007669"/>
    <property type="project" value="UniProtKB-SubCell"/>
</dbReference>
<dbReference type="GO" id="GO:0046677">
    <property type="term" value="P:response to antibiotic"/>
    <property type="evidence" value="ECO:0007669"/>
    <property type="project" value="UniProtKB-KW"/>
</dbReference>
<dbReference type="EC" id="2.3.2.3" evidence="6"/>
<feature type="transmembrane region" description="Helical" evidence="6">
    <location>
        <begin position="268"/>
        <end position="295"/>
    </location>
</feature>
<dbReference type="GO" id="GO:0050071">
    <property type="term" value="F:phosphatidylglycerol lysyltransferase activity"/>
    <property type="evidence" value="ECO:0007669"/>
    <property type="project" value="UniProtKB-EC"/>
</dbReference>
<evidence type="ECO:0000256" key="2">
    <source>
        <dbReference type="ARBA" id="ARBA00022475"/>
    </source>
</evidence>
<evidence type="ECO:0000256" key="1">
    <source>
        <dbReference type="ARBA" id="ARBA00004651"/>
    </source>
</evidence>
<comment type="caution">
    <text evidence="7">The sequence shown here is derived from an EMBL/GenBank/DDBJ whole genome shotgun (WGS) entry which is preliminary data.</text>
</comment>
<reference evidence="7 8" key="1">
    <citation type="submission" date="2016-10" db="EMBL/GenBank/DDBJ databases">
        <title>Draft genome sequences of four alkaliphilic bacteria belonging to the Anaerobacillus genus.</title>
        <authorList>
            <person name="Bassil N.M."/>
            <person name="Lloyd J.R."/>
        </authorList>
    </citation>
    <scope>NUCLEOTIDE SEQUENCE [LARGE SCALE GENOMIC DNA]</scope>
    <source>
        <strain evidence="7 8">DSM 22531</strain>
    </source>
</reference>
<dbReference type="PANTHER" id="PTHR40277">
    <property type="entry name" value="BLL5419 PROTEIN"/>
    <property type="match status" value="1"/>
</dbReference>
<dbReference type="EMBL" id="MLQS01000006">
    <property type="protein sequence ID" value="OIJ20874.1"/>
    <property type="molecule type" value="Genomic_DNA"/>
</dbReference>
<comment type="function">
    <text evidence="6">Catalyzes the transfer of a lysyl group from L-lysyl-tRNA(Lys) to membrane-bound phosphatidylglycerol (PG), which produces lysylphosphatidylglycerol (LPG), a major component of the bacterial membrane with a positive net charge. LPG synthesis contributes to bacterial virulence as it is involved in the resistance mechanism against cationic antimicrobial peptides (CAMP) produces by the host's immune system (defensins, cathelicidins) and by the competing microorganisms.</text>
</comment>
<feature type="transmembrane region" description="Helical" evidence="6">
    <location>
        <begin position="155"/>
        <end position="175"/>
    </location>
</feature>
<feature type="transmembrane region" description="Helical" evidence="6">
    <location>
        <begin position="132"/>
        <end position="149"/>
    </location>
</feature>
<evidence type="ECO:0000256" key="4">
    <source>
        <dbReference type="ARBA" id="ARBA00022989"/>
    </source>
</evidence>
<evidence type="ECO:0000256" key="6">
    <source>
        <dbReference type="RuleBase" id="RU363042"/>
    </source>
</evidence>
<keyword evidence="5 6" id="KW-0472">Membrane</keyword>
<comment type="subcellular location">
    <subcellularLocation>
        <location evidence="1 6">Cell membrane</location>
        <topology evidence="1 6">Multi-pass membrane protein</topology>
    </subcellularLocation>
</comment>
<evidence type="ECO:0000256" key="5">
    <source>
        <dbReference type="ARBA" id="ARBA00023136"/>
    </source>
</evidence>
<keyword evidence="8" id="KW-1185">Reference proteome</keyword>
<keyword evidence="6" id="KW-0808">Transferase</keyword>
<dbReference type="RefSeq" id="WP_071389179.1">
    <property type="nucleotide sequence ID" value="NZ_MLQS01000006.1"/>
</dbReference>
<dbReference type="Proteomes" id="UP000180057">
    <property type="component" value="Unassembled WGS sequence"/>
</dbReference>
<evidence type="ECO:0000256" key="3">
    <source>
        <dbReference type="ARBA" id="ARBA00022692"/>
    </source>
</evidence>
<evidence type="ECO:0000313" key="8">
    <source>
        <dbReference type="Proteomes" id="UP000180057"/>
    </source>
</evidence>
<dbReference type="AlphaFoldDB" id="A0A1S2M8F8"/>